<organism evidence="6 7">
    <name type="scientific">Penicillium desertorum</name>
    <dbReference type="NCBI Taxonomy" id="1303715"/>
    <lineage>
        <taxon>Eukaryota</taxon>
        <taxon>Fungi</taxon>
        <taxon>Dikarya</taxon>
        <taxon>Ascomycota</taxon>
        <taxon>Pezizomycotina</taxon>
        <taxon>Eurotiomycetes</taxon>
        <taxon>Eurotiomycetidae</taxon>
        <taxon>Eurotiales</taxon>
        <taxon>Aspergillaceae</taxon>
        <taxon>Penicillium</taxon>
    </lineage>
</organism>
<name>A0A9W9X3C1_9EURO</name>
<feature type="domain" description="FAD-binding" evidence="5">
    <location>
        <begin position="38"/>
        <end position="256"/>
    </location>
</feature>
<gene>
    <name evidence="6" type="ORF">N7530_002353</name>
</gene>
<sequence length="386" mass="43227">MIGQPQVEEALLHQLDVPVAYKSCVTSIAEFDSGVVVTTDYGKTVVAKYAIAADGARSFVRTALDIPFRAQSQGWSGQYWIPSYRRTFPVARRSSLSRKMGNAVSHGFLGMKLSAFHRTNLFLTTTRPRDRERGMSRFYVLLDGEITQNKAKVSIQEHMAPHKIEFKKTEWFSSFEVKERVASTFVSRDGEGRIILAGDETRVHAVNGGQGLNTGIADAFNLIWRIAFAAKGLGGAILLKSYDEERRMTAERVIDVAAKLVRSTVKTALEYVDRIEKNADYITGMGVSYPASSALVRASSYAEFVAGRRCPDLWVRTLPFYFIVHQCHRGVQASLLFDGEEIVWIFDYGRFKIFFPGKEPSLQCLKQGIEIQQKRSSGMFMLVASA</sequence>
<dbReference type="EMBL" id="JAPWDO010000002">
    <property type="protein sequence ID" value="KAJ5483107.1"/>
    <property type="molecule type" value="Genomic_DNA"/>
</dbReference>
<evidence type="ECO:0000313" key="6">
    <source>
        <dbReference type="EMBL" id="KAJ5483107.1"/>
    </source>
</evidence>
<accession>A0A9W9X3C1</accession>
<dbReference type="SUPFAM" id="SSF51905">
    <property type="entry name" value="FAD/NAD(P)-binding domain"/>
    <property type="match status" value="1"/>
</dbReference>
<evidence type="ECO:0000256" key="4">
    <source>
        <dbReference type="ARBA" id="ARBA00023002"/>
    </source>
</evidence>
<keyword evidence="4" id="KW-0560">Oxidoreductase</keyword>
<dbReference type="PANTHER" id="PTHR43004:SF19">
    <property type="entry name" value="BINDING MONOOXYGENASE, PUTATIVE (JCVI)-RELATED"/>
    <property type="match status" value="1"/>
</dbReference>
<dbReference type="GO" id="GO:0016709">
    <property type="term" value="F:oxidoreductase activity, acting on paired donors, with incorporation or reduction of molecular oxygen, NAD(P)H as one donor, and incorporation of one atom of oxygen"/>
    <property type="evidence" value="ECO:0007669"/>
    <property type="project" value="UniProtKB-ARBA"/>
</dbReference>
<proteinExistence type="predicted"/>
<dbReference type="InterPro" id="IPR050641">
    <property type="entry name" value="RIFMO-like"/>
</dbReference>
<keyword evidence="6" id="KW-0503">Monooxygenase</keyword>
<evidence type="ECO:0000313" key="7">
    <source>
        <dbReference type="Proteomes" id="UP001147760"/>
    </source>
</evidence>
<comment type="cofactor">
    <cofactor evidence="1">
        <name>FAD</name>
        <dbReference type="ChEBI" id="CHEBI:57692"/>
    </cofactor>
</comment>
<dbReference type="OrthoDB" id="2096480at2759"/>
<keyword evidence="3" id="KW-0274">FAD</keyword>
<dbReference type="SUPFAM" id="SSF54373">
    <property type="entry name" value="FAD-linked reductases, C-terminal domain"/>
    <property type="match status" value="1"/>
</dbReference>
<evidence type="ECO:0000259" key="5">
    <source>
        <dbReference type="Pfam" id="PF01494"/>
    </source>
</evidence>
<dbReference type="Pfam" id="PF01494">
    <property type="entry name" value="FAD_binding_3"/>
    <property type="match status" value="1"/>
</dbReference>
<reference evidence="6" key="2">
    <citation type="journal article" date="2023" name="IMA Fungus">
        <title>Comparative genomic study of the Penicillium genus elucidates a diverse pangenome and 15 lateral gene transfer events.</title>
        <authorList>
            <person name="Petersen C."/>
            <person name="Sorensen T."/>
            <person name="Nielsen M.R."/>
            <person name="Sondergaard T.E."/>
            <person name="Sorensen J.L."/>
            <person name="Fitzpatrick D.A."/>
            <person name="Frisvad J.C."/>
            <person name="Nielsen K.L."/>
        </authorList>
    </citation>
    <scope>NUCLEOTIDE SEQUENCE</scope>
    <source>
        <strain evidence="6">IBT 17660</strain>
    </source>
</reference>
<comment type="caution">
    <text evidence="6">The sequence shown here is derived from an EMBL/GenBank/DDBJ whole genome shotgun (WGS) entry which is preliminary data.</text>
</comment>
<dbReference type="GO" id="GO:0071949">
    <property type="term" value="F:FAD binding"/>
    <property type="evidence" value="ECO:0007669"/>
    <property type="project" value="InterPro"/>
</dbReference>
<dbReference type="InterPro" id="IPR036188">
    <property type="entry name" value="FAD/NAD-bd_sf"/>
</dbReference>
<dbReference type="InterPro" id="IPR002938">
    <property type="entry name" value="FAD-bd"/>
</dbReference>
<dbReference type="Proteomes" id="UP001147760">
    <property type="component" value="Unassembled WGS sequence"/>
</dbReference>
<dbReference type="Gene3D" id="3.30.9.10">
    <property type="entry name" value="D-Amino Acid Oxidase, subunit A, domain 2"/>
    <property type="match status" value="1"/>
</dbReference>
<dbReference type="AlphaFoldDB" id="A0A9W9X3C1"/>
<evidence type="ECO:0000256" key="2">
    <source>
        <dbReference type="ARBA" id="ARBA00022630"/>
    </source>
</evidence>
<evidence type="ECO:0000256" key="1">
    <source>
        <dbReference type="ARBA" id="ARBA00001974"/>
    </source>
</evidence>
<reference evidence="6" key="1">
    <citation type="submission" date="2022-12" db="EMBL/GenBank/DDBJ databases">
        <authorList>
            <person name="Petersen C."/>
        </authorList>
    </citation>
    <scope>NUCLEOTIDE SEQUENCE</scope>
    <source>
        <strain evidence="6">IBT 17660</strain>
    </source>
</reference>
<dbReference type="PRINTS" id="PR00420">
    <property type="entry name" value="RNGMNOXGNASE"/>
</dbReference>
<evidence type="ECO:0000256" key="3">
    <source>
        <dbReference type="ARBA" id="ARBA00022827"/>
    </source>
</evidence>
<protein>
    <submittedName>
        <fullName evidence="6">MonooxygenaseFAD-binding</fullName>
    </submittedName>
</protein>
<keyword evidence="7" id="KW-1185">Reference proteome</keyword>
<keyword evidence="2" id="KW-0285">Flavoprotein</keyword>
<dbReference type="Gene3D" id="3.50.50.60">
    <property type="entry name" value="FAD/NAD(P)-binding domain"/>
    <property type="match status" value="2"/>
</dbReference>
<dbReference type="PANTHER" id="PTHR43004">
    <property type="entry name" value="TRK SYSTEM POTASSIUM UPTAKE PROTEIN"/>
    <property type="match status" value="1"/>
</dbReference>